<evidence type="ECO:0000256" key="4">
    <source>
        <dbReference type="ARBA" id="ARBA00023004"/>
    </source>
</evidence>
<dbReference type="PANTHER" id="PTHR47991">
    <property type="entry name" value="OXOGLUTARATE/IRON-DEPENDENT DIOXYGENASE"/>
    <property type="match status" value="1"/>
</dbReference>
<keyword evidence="8" id="KW-1185">Reference proteome</keyword>
<organism evidence="7 8">
    <name type="scientific">Quercus rubra</name>
    <name type="common">Northern red oak</name>
    <name type="synonym">Quercus borealis</name>
    <dbReference type="NCBI Taxonomy" id="3512"/>
    <lineage>
        <taxon>Eukaryota</taxon>
        <taxon>Viridiplantae</taxon>
        <taxon>Streptophyta</taxon>
        <taxon>Embryophyta</taxon>
        <taxon>Tracheophyta</taxon>
        <taxon>Spermatophyta</taxon>
        <taxon>Magnoliopsida</taxon>
        <taxon>eudicotyledons</taxon>
        <taxon>Gunneridae</taxon>
        <taxon>Pentapetalae</taxon>
        <taxon>rosids</taxon>
        <taxon>fabids</taxon>
        <taxon>Fagales</taxon>
        <taxon>Fagaceae</taxon>
        <taxon>Quercus</taxon>
    </lineage>
</organism>
<evidence type="ECO:0000256" key="3">
    <source>
        <dbReference type="ARBA" id="ARBA00022896"/>
    </source>
</evidence>
<dbReference type="Proteomes" id="UP001324115">
    <property type="component" value="Unassembled WGS sequence"/>
</dbReference>
<feature type="domain" description="Fe2OG dioxygenase" evidence="6">
    <location>
        <begin position="233"/>
        <end position="333"/>
    </location>
</feature>
<sequence>MAESPPPPNKATKEELLSKSVQELVINGGQPPDSYVYKNSTGGVPDVHSPLSEIPVIDLGNLKSSATTVEEELEKLRSALKFVLEFQAINHGITSSFLDKVHEVTKHFFSLPMDEKRKYSREANNIEGYGNDIIFSDHQILDCTDRLYLMVNPEDQRKFTFWPDNPTDFSFDWDEVVCLVGEELKVFMNLVVRLLGEAKGVCESLKTKVILKAMAKSLNLADNCFLEQMGERSTMFARFNLYPPCPRPDLVLGLKPQADGSAITFVLQDKEVEGLQFLKDNQWIKVPDIPPALLINIGDQAEIMSNGIFKSPVHRVVTNSERERISLAIELIGRLVNDSRPRPYKKVKNYVDTYFQYYQQGKRPIDAVRY</sequence>
<dbReference type="GO" id="GO:0031418">
    <property type="term" value="F:L-ascorbic acid binding"/>
    <property type="evidence" value="ECO:0007669"/>
    <property type="project" value="UniProtKB-KW"/>
</dbReference>
<dbReference type="InterPro" id="IPR026992">
    <property type="entry name" value="DIOX_N"/>
</dbReference>
<dbReference type="PROSITE" id="PS51471">
    <property type="entry name" value="FE2OG_OXY"/>
    <property type="match status" value="1"/>
</dbReference>
<dbReference type="SUPFAM" id="SSF51197">
    <property type="entry name" value="Clavaminate synthase-like"/>
    <property type="match status" value="1"/>
</dbReference>
<evidence type="ECO:0000313" key="7">
    <source>
        <dbReference type="EMBL" id="KAK4604545.1"/>
    </source>
</evidence>
<comment type="similarity">
    <text evidence="1 5">Belongs to the iron/ascorbate-dependent oxidoreductase family.</text>
</comment>
<dbReference type="Pfam" id="PF03171">
    <property type="entry name" value="2OG-FeII_Oxy"/>
    <property type="match status" value="1"/>
</dbReference>
<reference evidence="7 8" key="1">
    <citation type="journal article" date="2023" name="G3 (Bethesda)">
        <title>A haplotype-resolved chromosome-scale genome for Quercus rubra L. provides insights into the genetics of adaptive traits for red oak species.</title>
        <authorList>
            <person name="Kapoor B."/>
            <person name="Jenkins J."/>
            <person name="Schmutz J."/>
            <person name="Zhebentyayeva T."/>
            <person name="Kuelheim C."/>
            <person name="Coggeshall M."/>
            <person name="Heim C."/>
            <person name="Lasky J.R."/>
            <person name="Leites L."/>
            <person name="Islam-Faridi N."/>
            <person name="Romero-Severson J."/>
            <person name="DeLeo V.L."/>
            <person name="Lucas S.M."/>
            <person name="Lazic D."/>
            <person name="Gailing O."/>
            <person name="Carlson J."/>
            <person name="Staton M."/>
        </authorList>
    </citation>
    <scope>NUCLEOTIDE SEQUENCE [LARGE SCALE GENOMIC DNA]</scope>
    <source>
        <strain evidence="7">Pseudo-F2</strain>
    </source>
</reference>
<comment type="caution">
    <text evidence="7">The sequence shown here is derived from an EMBL/GenBank/DDBJ whole genome shotgun (WGS) entry which is preliminary data.</text>
</comment>
<accession>A0AAN7G2H5</accession>
<dbReference type="GO" id="GO:0016491">
    <property type="term" value="F:oxidoreductase activity"/>
    <property type="evidence" value="ECO:0007669"/>
    <property type="project" value="UniProtKB-KW"/>
</dbReference>
<name>A0AAN7G2H5_QUERU</name>
<dbReference type="Pfam" id="PF14226">
    <property type="entry name" value="DIOX_N"/>
    <property type="match status" value="1"/>
</dbReference>
<dbReference type="Gene3D" id="2.60.120.330">
    <property type="entry name" value="B-lactam Antibiotic, Isopenicillin N Synthase, Chain"/>
    <property type="match status" value="1"/>
</dbReference>
<dbReference type="GO" id="GO:0046872">
    <property type="term" value="F:metal ion binding"/>
    <property type="evidence" value="ECO:0007669"/>
    <property type="project" value="UniProtKB-KW"/>
</dbReference>
<protein>
    <recommendedName>
        <fullName evidence="6">Fe2OG dioxygenase domain-containing protein</fullName>
    </recommendedName>
</protein>
<dbReference type="InterPro" id="IPR027443">
    <property type="entry name" value="IPNS-like_sf"/>
</dbReference>
<evidence type="ECO:0000313" key="8">
    <source>
        <dbReference type="Proteomes" id="UP001324115"/>
    </source>
</evidence>
<dbReference type="InterPro" id="IPR005123">
    <property type="entry name" value="Oxoglu/Fe-dep_dioxygenase_dom"/>
</dbReference>
<keyword evidence="5" id="KW-0560">Oxidoreductase</keyword>
<keyword evidence="3" id="KW-0847">Vitamin C</keyword>
<proteinExistence type="inferred from homology"/>
<evidence type="ECO:0000259" key="6">
    <source>
        <dbReference type="PROSITE" id="PS51471"/>
    </source>
</evidence>
<evidence type="ECO:0000256" key="1">
    <source>
        <dbReference type="ARBA" id="ARBA00008056"/>
    </source>
</evidence>
<keyword evidence="2 5" id="KW-0479">Metal-binding</keyword>
<dbReference type="EMBL" id="JAXUIC010000002">
    <property type="protein sequence ID" value="KAK4604545.1"/>
    <property type="molecule type" value="Genomic_DNA"/>
</dbReference>
<evidence type="ECO:0000256" key="2">
    <source>
        <dbReference type="ARBA" id="ARBA00022723"/>
    </source>
</evidence>
<gene>
    <name evidence="7" type="ORF">RGQ29_012858</name>
</gene>
<evidence type="ECO:0000256" key="5">
    <source>
        <dbReference type="RuleBase" id="RU003682"/>
    </source>
</evidence>
<dbReference type="InterPro" id="IPR050295">
    <property type="entry name" value="Plant_2OG-oxidoreductases"/>
</dbReference>
<dbReference type="InterPro" id="IPR044861">
    <property type="entry name" value="IPNS-like_FE2OG_OXY"/>
</dbReference>
<keyword evidence="4 5" id="KW-0408">Iron</keyword>
<dbReference type="AlphaFoldDB" id="A0AAN7G2H5"/>